<reference evidence="1" key="1">
    <citation type="submission" date="2019-03" db="EMBL/GenBank/DDBJ databases">
        <authorList>
            <person name="Mank J."/>
            <person name="Almeida P."/>
        </authorList>
    </citation>
    <scope>NUCLEOTIDE SEQUENCE</scope>
    <source>
        <strain evidence="1">78183</strain>
    </source>
</reference>
<evidence type="ECO:0000313" key="1">
    <source>
        <dbReference type="EMBL" id="VFU62575.1"/>
    </source>
</evidence>
<gene>
    <name evidence="1" type="ORF">SVIM_LOCUS473494</name>
</gene>
<name>A0A6N2NJS6_SALVM</name>
<protein>
    <submittedName>
        <fullName evidence="1">Uncharacterized protein</fullName>
    </submittedName>
</protein>
<proteinExistence type="predicted"/>
<accession>A0A6N2NJS6</accession>
<dbReference type="EMBL" id="CAADRP010002152">
    <property type="protein sequence ID" value="VFU62575.1"/>
    <property type="molecule type" value="Genomic_DNA"/>
</dbReference>
<organism evidence="1">
    <name type="scientific">Salix viminalis</name>
    <name type="common">Common osier</name>
    <name type="synonym">Basket willow</name>
    <dbReference type="NCBI Taxonomy" id="40686"/>
    <lineage>
        <taxon>Eukaryota</taxon>
        <taxon>Viridiplantae</taxon>
        <taxon>Streptophyta</taxon>
        <taxon>Embryophyta</taxon>
        <taxon>Tracheophyta</taxon>
        <taxon>Spermatophyta</taxon>
        <taxon>Magnoliopsida</taxon>
        <taxon>eudicotyledons</taxon>
        <taxon>Gunneridae</taxon>
        <taxon>Pentapetalae</taxon>
        <taxon>rosids</taxon>
        <taxon>fabids</taxon>
        <taxon>Malpighiales</taxon>
        <taxon>Salicaceae</taxon>
        <taxon>Saliceae</taxon>
        <taxon>Salix</taxon>
    </lineage>
</organism>
<sequence length="34" mass="3940">MHVCVLCQVLSNISNLNLTRISHKNMFSFSFQNL</sequence>
<dbReference type="AlphaFoldDB" id="A0A6N2NJS6"/>